<gene>
    <name evidence="6" type="ORF">H9X91_08550</name>
</gene>
<dbReference type="InterPro" id="IPR004839">
    <property type="entry name" value="Aminotransferase_I/II_large"/>
</dbReference>
<dbReference type="Pfam" id="PF00155">
    <property type="entry name" value="Aminotran_1_2"/>
    <property type="match status" value="1"/>
</dbReference>
<dbReference type="SUPFAM" id="SSF53383">
    <property type="entry name" value="PLP-dependent transferases"/>
    <property type="match status" value="1"/>
</dbReference>
<keyword evidence="7" id="KW-1185">Reference proteome</keyword>
<name>A0ABS2FWS9_9FIRM</name>
<evidence type="ECO:0000313" key="7">
    <source>
        <dbReference type="Proteomes" id="UP000719500"/>
    </source>
</evidence>
<protein>
    <submittedName>
        <fullName evidence="6">PLP-dependent aminotransferase family protein</fullName>
    </submittedName>
</protein>
<evidence type="ECO:0000256" key="4">
    <source>
        <dbReference type="ARBA" id="ARBA00022898"/>
    </source>
</evidence>
<evidence type="ECO:0000256" key="1">
    <source>
        <dbReference type="ARBA" id="ARBA00001933"/>
    </source>
</evidence>
<dbReference type="PANTHER" id="PTHR42790:SF19">
    <property type="entry name" value="KYNURENINE_ALPHA-AMINOADIPATE AMINOTRANSFERASE, MITOCHONDRIAL"/>
    <property type="match status" value="1"/>
</dbReference>
<evidence type="ECO:0000313" key="6">
    <source>
        <dbReference type="EMBL" id="MBM6851481.1"/>
    </source>
</evidence>
<dbReference type="PANTHER" id="PTHR42790">
    <property type="entry name" value="AMINOTRANSFERASE"/>
    <property type="match status" value="1"/>
</dbReference>
<dbReference type="EMBL" id="JACSNX010000011">
    <property type="protein sequence ID" value="MBM6851481.1"/>
    <property type="molecule type" value="Genomic_DNA"/>
</dbReference>
<dbReference type="Gene3D" id="3.90.1150.10">
    <property type="entry name" value="Aspartate Aminotransferase, domain 1"/>
    <property type="match status" value="1"/>
</dbReference>
<dbReference type="GO" id="GO:0008483">
    <property type="term" value="F:transaminase activity"/>
    <property type="evidence" value="ECO:0007669"/>
    <property type="project" value="UniProtKB-KW"/>
</dbReference>
<dbReference type="InterPro" id="IPR015421">
    <property type="entry name" value="PyrdxlP-dep_Trfase_major"/>
</dbReference>
<dbReference type="InterPro" id="IPR015422">
    <property type="entry name" value="PyrdxlP-dep_Trfase_small"/>
</dbReference>
<dbReference type="CDD" id="cd00609">
    <property type="entry name" value="AAT_like"/>
    <property type="match status" value="1"/>
</dbReference>
<keyword evidence="3" id="KW-0808">Transferase</keyword>
<proteinExistence type="predicted"/>
<organism evidence="6 7">
    <name type="scientific">Oscillibacter valericigenes</name>
    <dbReference type="NCBI Taxonomy" id="351091"/>
    <lineage>
        <taxon>Bacteria</taxon>
        <taxon>Bacillati</taxon>
        <taxon>Bacillota</taxon>
        <taxon>Clostridia</taxon>
        <taxon>Eubacteriales</taxon>
        <taxon>Oscillospiraceae</taxon>
        <taxon>Oscillibacter</taxon>
    </lineage>
</organism>
<comment type="cofactor">
    <cofactor evidence="1">
        <name>pyridoxal 5'-phosphate</name>
        <dbReference type="ChEBI" id="CHEBI:597326"/>
    </cofactor>
</comment>
<keyword evidence="4" id="KW-0663">Pyridoxal phosphate</keyword>
<evidence type="ECO:0000259" key="5">
    <source>
        <dbReference type="Pfam" id="PF00155"/>
    </source>
</evidence>
<dbReference type="Gene3D" id="3.40.640.10">
    <property type="entry name" value="Type I PLP-dependent aspartate aminotransferase-like (Major domain)"/>
    <property type="match status" value="1"/>
</dbReference>
<comment type="caution">
    <text evidence="6">The sequence shown here is derived from an EMBL/GenBank/DDBJ whole genome shotgun (WGS) entry which is preliminary data.</text>
</comment>
<dbReference type="InterPro" id="IPR015424">
    <property type="entry name" value="PyrdxlP-dep_Trfase"/>
</dbReference>
<sequence length="427" mass="46758">MTSPWTRKSWGRTAVWNSSGTPCPCSSNKEGRLLRFSNRISHMDTSALRNVLALTARPDIISFAGGLPAPEAFPVEDLRRAADKVLSARGPAALQYSASLGLSSLREKLARRHRAQGISCTADDILMVSGSQQGLDLAGKVFLEPGDAVLCENPTYLAALTAFRSYECQPLPVETDDEGMVLEDLERKLAAHPEAKLMYIIPTFQNPTGKTWSLERRKGVLALAERYGLPILEDNPYGDLRYEGEPVPTLKSMDTAGIVTYMGSFSKVLSPGLRLGWLIAAPALLEKYASAKECADLQTSTLSQMVADTYLEDNDLDANIRRISALYKKRRDLMLSCLERDLPAGASCTHPQGGLFLWVTLPEGIDTTALMPVMAARKVAYIPGVSFFAGQDEKRCLRLNYSNASEDQIVLGASIMCRVFRDALEKG</sequence>
<reference evidence="6 7" key="1">
    <citation type="journal article" date="2021" name="Sci. Rep.">
        <title>The distribution of antibiotic resistance genes in chicken gut microbiota commensals.</title>
        <authorList>
            <person name="Juricova H."/>
            <person name="Matiasovicova J."/>
            <person name="Kubasova T."/>
            <person name="Cejkova D."/>
            <person name="Rychlik I."/>
        </authorList>
    </citation>
    <scope>NUCLEOTIDE SEQUENCE [LARGE SCALE GENOMIC DNA]</scope>
    <source>
        <strain evidence="6 7">An411</strain>
    </source>
</reference>
<keyword evidence="2 6" id="KW-0032">Aminotransferase</keyword>
<accession>A0ABS2FWS9</accession>
<dbReference type="Proteomes" id="UP000719500">
    <property type="component" value="Unassembled WGS sequence"/>
</dbReference>
<feature type="domain" description="Aminotransferase class I/classII large" evidence="5">
    <location>
        <begin position="74"/>
        <end position="409"/>
    </location>
</feature>
<evidence type="ECO:0000256" key="3">
    <source>
        <dbReference type="ARBA" id="ARBA00022679"/>
    </source>
</evidence>
<evidence type="ECO:0000256" key="2">
    <source>
        <dbReference type="ARBA" id="ARBA00022576"/>
    </source>
</evidence>
<dbReference type="InterPro" id="IPR050859">
    <property type="entry name" value="Class-I_PLP-dep_aminotransf"/>
</dbReference>